<reference evidence="2 3" key="2">
    <citation type="journal article" date="2011" name="Stand. Genomic Sci.">
        <title>Complete genome sequence of Oceanithermus profundus type strain (506).</title>
        <authorList>
            <person name="Pati A."/>
            <person name="Zhang X."/>
            <person name="Lapidus A."/>
            <person name="Nolan M."/>
            <person name="Lucas S."/>
            <person name="Del Rio T.G."/>
            <person name="Tice H."/>
            <person name="Cheng J.F."/>
            <person name="Tapia R."/>
            <person name="Han C."/>
            <person name="Goodwin L."/>
            <person name="Pitluck S."/>
            <person name="Liolios K."/>
            <person name="Pagani I."/>
            <person name="Ivanova N."/>
            <person name="Mavromatis K."/>
            <person name="Chen A."/>
            <person name="Palaniappan K."/>
            <person name="Hauser L."/>
            <person name="Jeffries C.D."/>
            <person name="Brambilla E.M."/>
            <person name="Rohl A."/>
            <person name="Mwirichia R."/>
            <person name="Rohde M."/>
            <person name="Tindall B.J."/>
            <person name="Sikorski J."/>
            <person name="Wirth R."/>
            <person name="Goker M."/>
            <person name="Woyke T."/>
            <person name="Detter J.C."/>
            <person name="Bristow J."/>
            <person name="Eisen J.A."/>
            <person name="Markowitz V."/>
            <person name="Hugenholtz P."/>
            <person name="Kyrpides N.C."/>
            <person name="Klenk H.P."/>
            <person name="Land M."/>
        </authorList>
    </citation>
    <scope>NUCLEOTIDE SEQUENCE [LARGE SCALE GENOMIC DNA]</scope>
    <source>
        <strain evidence="3">DSM 14977 / NBRC 100410 / VKM B-2274 / 506</strain>
    </source>
</reference>
<dbReference type="Proteomes" id="UP000008722">
    <property type="component" value="Chromosome"/>
</dbReference>
<keyword evidence="1" id="KW-0472">Membrane</keyword>
<feature type="transmembrane region" description="Helical" evidence="1">
    <location>
        <begin position="32"/>
        <end position="53"/>
    </location>
</feature>
<organism evidence="2 3">
    <name type="scientific">Oceanithermus profundus (strain DSM 14977 / NBRC 100410 / VKM B-2274 / 506)</name>
    <dbReference type="NCBI Taxonomy" id="670487"/>
    <lineage>
        <taxon>Bacteria</taxon>
        <taxon>Thermotogati</taxon>
        <taxon>Deinococcota</taxon>
        <taxon>Deinococci</taxon>
        <taxon>Thermales</taxon>
        <taxon>Thermaceae</taxon>
        <taxon>Oceanithermus</taxon>
    </lineage>
</organism>
<keyword evidence="1" id="KW-1133">Transmembrane helix</keyword>
<reference evidence="3" key="1">
    <citation type="submission" date="2010-11" db="EMBL/GenBank/DDBJ databases">
        <title>The complete sequence of chromosome of Oceanithermus profundus DSM 14977.</title>
        <authorList>
            <consortium name="US DOE Joint Genome Institute (JGI-PGF)"/>
            <person name="Lucas S."/>
            <person name="Copeland A."/>
            <person name="Lapidus A."/>
            <person name="Bruce D."/>
            <person name="Goodwin L."/>
            <person name="Pitluck S."/>
            <person name="Kyrpides N."/>
            <person name="Mavromatis K."/>
            <person name="Pagani I."/>
            <person name="Ivanova N."/>
            <person name="Zhang X."/>
            <person name="Brettin T."/>
            <person name="Detter J.C."/>
            <person name="Tapia R."/>
            <person name="Han C."/>
            <person name="Land M."/>
            <person name="Hauser L."/>
            <person name="Markowitz V."/>
            <person name="Cheng J.-F."/>
            <person name="Hugenholtz P."/>
            <person name="Woyke T."/>
            <person name="Wu D."/>
            <person name="Tindall B."/>
            <person name="Faehnrich R."/>
            <person name="Brambilla E."/>
            <person name="Klenk H.-P."/>
            <person name="Eisen J.A."/>
        </authorList>
    </citation>
    <scope>NUCLEOTIDE SEQUENCE [LARGE SCALE GENOMIC DNA]</scope>
    <source>
        <strain evidence="3">DSM 14977 / NBRC 100410 / VKM B-2274 / 506</strain>
    </source>
</reference>
<dbReference type="EMBL" id="CP002361">
    <property type="protein sequence ID" value="ADR35684.1"/>
    <property type="molecule type" value="Genomic_DNA"/>
</dbReference>
<dbReference type="RefSeq" id="WP_013456854.1">
    <property type="nucleotide sequence ID" value="NC_014761.1"/>
</dbReference>
<dbReference type="HOGENOM" id="CLU_2918111_0_0_0"/>
<evidence type="ECO:0000256" key="1">
    <source>
        <dbReference type="SAM" id="Phobius"/>
    </source>
</evidence>
<sequence precursor="true">MPLDRLAPWVRALVLANPVTLASEVLRTGESALLAALAAEAAGLFVVGVYLLARRVRTQLE</sequence>
<keyword evidence="3" id="KW-1185">Reference proteome</keyword>
<dbReference type="KEGG" id="opr:Ocepr_0222"/>
<proteinExistence type="predicted"/>
<accession>E4U6J8</accession>
<evidence type="ECO:0000313" key="2">
    <source>
        <dbReference type="EMBL" id="ADR35684.1"/>
    </source>
</evidence>
<evidence type="ECO:0000313" key="3">
    <source>
        <dbReference type="Proteomes" id="UP000008722"/>
    </source>
</evidence>
<protein>
    <submittedName>
        <fullName evidence="2">Daunorubicin resistance ABC transporter, inner membrane subunit B</fullName>
    </submittedName>
</protein>
<dbReference type="AlphaFoldDB" id="E4U6J8"/>
<dbReference type="STRING" id="670487.Ocepr_0222"/>
<gene>
    <name evidence="2" type="ordered locus">Ocepr_0222</name>
</gene>
<name>E4U6J8_OCEP5</name>
<keyword evidence="1" id="KW-0812">Transmembrane</keyword>